<accession>V5WHA9</accession>
<keyword evidence="2" id="KW-1185">Reference proteome</keyword>
<dbReference type="STRING" id="1307761.L21SP2_1133"/>
<dbReference type="AlphaFoldDB" id="V5WHA9"/>
<name>V5WHA9_9SPIO</name>
<reference evidence="1 2" key="1">
    <citation type="journal article" date="2015" name="Stand. Genomic Sci.">
        <title>Complete genome sequence and description of Salinispira pacifica gen. nov., sp. nov., a novel spirochaete isolated form a hypersaline microbial mat.</title>
        <authorList>
            <person name="Ben Hania W."/>
            <person name="Joseph M."/>
            <person name="Schumann P."/>
            <person name="Bunk B."/>
            <person name="Fiebig A."/>
            <person name="Sproer C."/>
            <person name="Klenk H.P."/>
            <person name="Fardeau M.L."/>
            <person name="Spring S."/>
        </authorList>
    </citation>
    <scope>NUCLEOTIDE SEQUENCE [LARGE SCALE GENOMIC DNA]</scope>
    <source>
        <strain evidence="1 2">L21-RPul-D2</strain>
    </source>
</reference>
<gene>
    <name evidence="1" type="ORF">L21SP2_1133</name>
</gene>
<evidence type="ECO:0000313" key="1">
    <source>
        <dbReference type="EMBL" id="AHC14536.1"/>
    </source>
</evidence>
<dbReference type="EMBL" id="CP006939">
    <property type="protein sequence ID" value="AHC14536.1"/>
    <property type="molecule type" value="Genomic_DNA"/>
</dbReference>
<dbReference type="HOGENOM" id="CLU_1766720_0_0_12"/>
<sequence length="147" mass="15546">MKKFAIILVILMIITVFSASAVGIGASFGLPIGGLPGTDVMLSAKLDSLPFLLGLGFGIEPAYFGATADWWVLNENLAGALNIYLGPGLYIGGAANEFQLGGRLPIGLNMYPVDFLELFVEIAPTLTIAPVFPSFGAQAAFGLRFWF</sequence>
<proteinExistence type="predicted"/>
<protein>
    <submittedName>
        <fullName evidence="1">Uncharacterized protein</fullName>
    </submittedName>
</protein>
<dbReference type="Proteomes" id="UP000018680">
    <property type="component" value="Chromosome"/>
</dbReference>
<organism evidence="1 2">
    <name type="scientific">Salinispira pacifica</name>
    <dbReference type="NCBI Taxonomy" id="1307761"/>
    <lineage>
        <taxon>Bacteria</taxon>
        <taxon>Pseudomonadati</taxon>
        <taxon>Spirochaetota</taxon>
        <taxon>Spirochaetia</taxon>
        <taxon>Spirochaetales</taxon>
        <taxon>Spirochaetaceae</taxon>
        <taxon>Salinispira</taxon>
    </lineage>
</organism>
<evidence type="ECO:0000313" key="2">
    <source>
        <dbReference type="Proteomes" id="UP000018680"/>
    </source>
</evidence>
<dbReference type="OrthoDB" id="371135at2"/>
<dbReference type="KEGG" id="slr:L21SP2_1133"/>
<dbReference type="RefSeq" id="WP_024267461.1">
    <property type="nucleotide sequence ID" value="NC_023035.1"/>
</dbReference>